<protein>
    <submittedName>
        <fullName evidence="2">Folate ECF transporter S component FolT</fullName>
    </submittedName>
</protein>
<feature type="transmembrane region" description="Helical" evidence="1">
    <location>
        <begin position="166"/>
        <end position="184"/>
    </location>
</feature>
<dbReference type="GO" id="GO:0022857">
    <property type="term" value="F:transmembrane transporter activity"/>
    <property type="evidence" value="ECO:0007669"/>
    <property type="project" value="InterPro"/>
</dbReference>
<feature type="transmembrane region" description="Helical" evidence="1">
    <location>
        <begin position="133"/>
        <end position="154"/>
    </location>
</feature>
<evidence type="ECO:0000313" key="3">
    <source>
        <dbReference type="Proteomes" id="UP000095765"/>
    </source>
</evidence>
<keyword evidence="1" id="KW-0472">Membrane</keyword>
<dbReference type="AlphaFoldDB" id="A0A174SXQ0"/>
<organism evidence="2 3">
    <name type="scientific">Anaerotruncus colihominis</name>
    <dbReference type="NCBI Taxonomy" id="169435"/>
    <lineage>
        <taxon>Bacteria</taxon>
        <taxon>Bacillati</taxon>
        <taxon>Bacillota</taxon>
        <taxon>Clostridia</taxon>
        <taxon>Eubacteriales</taxon>
        <taxon>Oscillospiraceae</taxon>
        <taxon>Anaerotruncus</taxon>
    </lineage>
</organism>
<proteinExistence type="predicted"/>
<feature type="transmembrane region" description="Helical" evidence="1">
    <location>
        <begin position="63"/>
        <end position="87"/>
    </location>
</feature>
<evidence type="ECO:0000313" key="2">
    <source>
        <dbReference type="EMBL" id="CUP99900.1"/>
    </source>
</evidence>
<accession>A0A174SXQ0</accession>
<dbReference type="InterPro" id="IPR024529">
    <property type="entry name" value="ECF_trnsprt_substrate-spec"/>
</dbReference>
<dbReference type="Pfam" id="PF12822">
    <property type="entry name" value="ECF_trnsprt"/>
    <property type="match status" value="1"/>
</dbReference>
<dbReference type="Proteomes" id="UP000095765">
    <property type="component" value="Unassembled WGS sequence"/>
</dbReference>
<gene>
    <name evidence="2" type="primary">folT</name>
    <name evidence="2" type="ORF">ERS852551_02701</name>
</gene>
<keyword evidence="1" id="KW-0812">Transmembrane</keyword>
<reference evidence="2 3" key="1">
    <citation type="submission" date="2015-09" db="EMBL/GenBank/DDBJ databases">
        <authorList>
            <consortium name="Pathogen Informatics"/>
        </authorList>
    </citation>
    <scope>NUCLEOTIDE SEQUENCE [LARGE SCALE GENOMIC DNA]</scope>
    <source>
        <strain evidence="2 3">2789STDY5834939</strain>
    </source>
</reference>
<evidence type="ECO:0000256" key="1">
    <source>
        <dbReference type="SAM" id="Phobius"/>
    </source>
</evidence>
<dbReference type="InterPro" id="IPR030949">
    <property type="entry name" value="ECF_S_folate_fam"/>
</dbReference>
<sequence length="205" mass="22939">MEKISSYLCGVWSDIASVPRLTCESAREMRDVRSLAGSSMLTALSVVLNQFTIFFTQVLRLSVTFLPVAMCAMLYGPLLTGAMGAAVDILKYFTRNDGSAFFPGFTINEFMRGFLYGVFFYRRRVTLPRVAAAHLSVVVIVTLVLNPLWLSIMFGDAFIALVSMRLVKNIVMFPIEVGLLYFLLKKTGEIYSRARSSGYYAKKSQ</sequence>
<dbReference type="EMBL" id="CZBE01000020">
    <property type="protein sequence ID" value="CUP99900.1"/>
    <property type="molecule type" value="Genomic_DNA"/>
</dbReference>
<dbReference type="RefSeq" id="WP_207643391.1">
    <property type="nucleotide sequence ID" value="NZ_CABIWA010000001.1"/>
</dbReference>
<dbReference type="Gene3D" id="1.10.1760.20">
    <property type="match status" value="1"/>
</dbReference>
<dbReference type="NCBIfam" id="TIGR04518">
    <property type="entry name" value="ECF_S_folT_fam"/>
    <property type="match status" value="1"/>
</dbReference>
<name>A0A174SXQ0_9FIRM</name>
<keyword evidence="1" id="KW-1133">Transmembrane helix</keyword>
<feature type="transmembrane region" description="Helical" evidence="1">
    <location>
        <begin position="35"/>
        <end position="56"/>
    </location>
</feature>